<dbReference type="EMBL" id="JARBJD010000056">
    <property type="protein sequence ID" value="KAK2956387.1"/>
    <property type="molecule type" value="Genomic_DNA"/>
</dbReference>
<dbReference type="PROSITE" id="PS00435">
    <property type="entry name" value="PEROXIDASE_1"/>
    <property type="match status" value="1"/>
</dbReference>
<protein>
    <submittedName>
        <fullName evidence="2">Uncharacterized protein</fullName>
    </submittedName>
</protein>
<evidence type="ECO:0000256" key="1">
    <source>
        <dbReference type="SAM" id="SignalP"/>
    </source>
</evidence>
<evidence type="ECO:0000313" key="3">
    <source>
        <dbReference type="Proteomes" id="UP001281761"/>
    </source>
</evidence>
<feature type="chain" id="PRO_5046305537" evidence="1">
    <location>
        <begin position="23"/>
        <end position="3534"/>
    </location>
</feature>
<dbReference type="InterPro" id="IPR011050">
    <property type="entry name" value="Pectin_lyase_fold/virulence"/>
</dbReference>
<comment type="caution">
    <text evidence="2">The sequence shown here is derived from an EMBL/GenBank/DDBJ whole genome shotgun (WGS) entry which is preliminary data.</text>
</comment>
<proteinExistence type="predicted"/>
<keyword evidence="1" id="KW-0732">Signal</keyword>
<sequence>MRIPQFVSFSLFFLLSTGISTSLPTIFEHIPNEILLPKTDFHCTGYLFKSTRISILGENGTVIKLLSQKSTQHAPNLPTNQEAKHPPFMFRIVNSTASFGSLKFSLESQNAQFNRNMNKDQPTGTGAAEHQRCAIIESSTLLLTQVEFQLETIISPLLITSTDSLADASSSVTLVSCVVQTGTPLIPSFTEIMSEQPSSTAAVVTVASASISSLSLLGESGIVSTVNSQSSSPRLSTIVTVSHFHNLTATPVPHSQPRHRPTQLLAGNEMSRVDDALYGTVASILDHSQSFDLLNSTLLECENPRTARNEDDPTIKNITGTHTFTSSGGSFRNETGFTHYHFTSCIITSTSQTGAFTIILIGDLSGTVKLTSCSFTIDCKSYNVILMNLKGVAEGKQSLSIDSCCVKYDKEGTLAETSSQIVTYYSVMTDITHSTFESPNGASRTRTFIAYDSVTFVQMNNCQFKGQTTSSSGSVFCHSNAYQILLLSDSLFQENKAGIHGGSITTNYAHQSFSRCVFRQNEADMRGGALYLIHPQHLFLEDTHFDNNRALEYFATIEDYAHCRGNDIHAFSTNVSFFSPNNVIGCTSSTPSNKIGYYYTEVANADFADQNLVFPTPIETVISQLFVETGRTGEDCVESNPCPLVSTAISKAESIFTQIHIAVGDQALSDETITESIQIVGKGWMVNSTKSTTLTMGGVTVGSNGNLTLTSLSLKPLNTSSILLSHSATTATSLVKDVRIENVEQHTVPLFLFSQGTATLRVCTFNTIALTTSAAVSVSGSASLTLYQVWFMHISSLSTTGGSCLDAATSASVSIEMSDASHCVSNGPAGAFFIAKVGSSTLTLKSLIFTENKASSSLPQIGNDIVLSGFLPSFVSITSPISSVSDKPHCLVGGSQMNFQIPNFGYHEYGIHHPINTRFYFGLPMSQFKGIPYTINNLVSSGQRVDLRIQNAGPIIITDSIFVERAVNFRYLKIQQDPTSPTSRYVLSTSTILWFHEASLTITADPLTSPFVVDGSDSSLLLRSFVIYLPSVLSHPLVINKAGTTTLEGAAIHTPLSLRGCSFVESLSGIISVTNQKYSNINSDVDGGFLNAKSSTLTFQRVQFVNCSARNGGALFVDLSGSRYVSIVFMTGYPDTFSNCRATATDENGVLVGKGGAIYVKGTSTDARPIRFNTTALNHARFENNTAARGNDIFIESSLFEGKTLDQIPAFGGGSLSSMYRVAIEGRDSEEDKETIHYFLTTPSISVNGSVSEPLTGVSGKDNKDCKWTGTHCATLEFGVKYLKQKYENGTHFPQEIQFVWNMTYTEKAIVITDQDITVSGTTTTNPKTAKVLRSILEVDKDAVEGSFVFTIEDTALLAVTNLDIYPIAKCGLFDLKDDAHSLKLDGVGVICSDSESYRHPLIKSTKHPVTLQNCHFNTTDESIGPAIFAVPLVSFVSTEQAISIMSSSFQSFSVSGHALLTITTEQPISFVSVNFEDITQTVAGKARFVHVMSSSLRTVVTPSHWTGSFTQSQPLLDFVGCDSSLTSDHPFFESSLLFHLLPPTDNIVAGQTTDNEESEHPNCGTDRLRCSSLSSALASALAHSLSTSIFVSNTTSLSTPLEVTSTASFASTSDQQTISQYLGGSIVLKGPGQSLSLISLVFTLSPTSTVSTLVTISAGSLSLMTTSIGTDIATEINTFMTTLLDVANGCSLSLSGTEFKNLKFTHPSLGTAIVLRLGSSFSSDSGSLFSSVSSNATGSLIFVHSADLETTSKTSPFILIKTTFEPLPARLMTIEEKKRYAGEVGNEGAESLLYFWFPHTESEATLSVDENGEDHRNCGIVRLPCQTLKTGFSSLKTTGTTLLLNRNDTIQTTLTAVFESQTIQSKTTTQTINVSPSGAISISSSRQLALHTLSFTFESGSRSLPFVKVTTGSLSIEECSFGSSESDTTLPSALFDISGTLRVDSVNFRKLKTSQSTGLFKLELTDTETLCFTTTRIESCTSTGAPLLSLVLSSTTQQTNWDFSLKGISFTADSSNSVPSGALIFISGSSFATQIVPSRFPSIDPETDENKFWGIDSSTLVESSLLVYLVEPGNEIDVDGTKGKDIAHCGHFGVACSTIGKGIGRATAEAASKQINIQDETKLDKKITPNSITLSILGETGQQPISVLAGGMFEIENVVSFARSLITLHTAGSLAITSCSFTSFTSSTSPSILTANLQTTQSVTLSETSFVSCLSTATTRSGVLDVTLSEGSTFTLTHSSEPFASCSSPKVTANLIFISHPSLSASVILSSLDFDWTKTSDSLVDFAGKEGEHPVPVPLFLYFSSLGNEVFISNDSCDVSVCGFSEYPCASLAALHSRIGDTPDKTVTFRTSIDHSAELTFTKDTTLAGNEQNMVIKETSTSEILNSLFTIKANVSIEQLFLQIPSTFQHSSLLQCQSGSLEMSNCLLTQKGSTPIPSTLIQILSGSSLSVSQSFLTCVESSNEKAGVISAIITESTSFHLNNNTFTACSCSGQANAIFLELENTTTVQADSFDYLMTDLVFDSHSSNSDTEIEIDVYVIGNNLDKTMTSPKWENSFSREKGSSLWGEDTATGLNTSLLPYLVALEGPVEIDDDGHEFEKCGHFFLFCNSLELGLYRMKEASVETMKVMERITTTSLLKPQCDLCIYGKDESSTLSFSLDGCFVNSPKDATPSSLSFLSLAIIVPSESSHQSLFSSLSGTLSFTSCSIAGSSPNPIAFSMISLSESELVFASTHSESIVLQSTPLIASSGSITMTNSNFSSISRVDGLGCVLEADSSGSILVQHCRFVSCMSNSTPNWIHLLGADTNTLNKKNWEGTLHASSLRSSVLLSTSTPSDSSISGTDPFEPHSLLYEFYPRIEYRIVVQKDEKNEDHPLCGSRELPCLSVDTSVGLTQVRKVEINGEGEVKTQMRMDGDFLTIEGHKKRGVVKIVGKGQIVNNVFDDPDTLLLSFVSLDLSQSTLEEGGIVVNENGEVKLDSNTVSSLSTIQSSLIQLTGGQAVVINLTLADLSFVTSDAANVFSSQLIHSTAPLSLTNVNVSSVSLSGVALIESWSDVLVDGCRFSSISRSTGLGSVIEANISVSTVIRILHTTFENCRSDSTTNWILLKGVNTMASEVSSWEGTLSRSSDRKGVMVADSDESTLYSLIDILFPRALSNVFVGGRGIDDLTSCGDESAPCRTISFGFEVGLTHKDSSETVAVSLFDQAGFGGCVCVGSESLLITAVIGRIRLVVEDDLEKDRDGSGVVNVERGSVTLSDLTLLLPTFASPKSAVRPVSLIFGSGTVLFSNILVSQSSTQDVDLGLCWIVGGSLSLEQVRISQIEMSEDLSLIVAVSETKPLLCSIVESEITRTSTKNSALLVFSSSSPLSHCQIFDCTFSHSTNTQRGAQSESAGSLVAISTKQAELSMEDTTFEECWMIPSSSTASIIHITVIAHPSHSVSTVSVIRCTFLSSQSASLPSSFIHFSLHSPHACVLFEDSLFSESSQTDTKGGVLIEYWAGLPIVIRRRTMFKHCTVILSEIKQQISTHQNSQDEL</sequence>
<reference evidence="2 3" key="1">
    <citation type="journal article" date="2022" name="bioRxiv">
        <title>Genomics of Preaxostyla Flagellates Illuminates Evolutionary Transitions and the Path Towards Mitochondrial Loss.</title>
        <authorList>
            <person name="Novak L.V.F."/>
            <person name="Treitli S.C."/>
            <person name="Pyrih J."/>
            <person name="Halakuc P."/>
            <person name="Pipaliya S.V."/>
            <person name="Vacek V."/>
            <person name="Brzon O."/>
            <person name="Soukal P."/>
            <person name="Eme L."/>
            <person name="Dacks J.B."/>
            <person name="Karnkowska A."/>
            <person name="Elias M."/>
            <person name="Hampl V."/>
        </authorList>
    </citation>
    <scope>NUCLEOTIDE SEQUENCE [LARGE SCALE GENOMIC DNA]</scope>
    <source>
        <strain evidence="2">NAU3</strain>
        <tissue evidence="2">Gut</tissue>
    </source>
</reference>
<name>A0ABQ9XY18_9EUKA</name>
<dbReference type="Proteomes" id="UP001281761">
    <property type="component" value="Unassembled WGS sequence"/>
</dbReference>
<evidence type="ECO:0000313" key="2">
    <source>
        <dbReference type="EMBL" id="KAK2956387.1"/>
    </source>
</evidence>
<feature type="signal peptide" evidence="1">
    <location>
        <begin position="1"/>
        <end position="22"/>
    </location>
</feature>
<keyword evidence="3" id="KW-1185">Reference proteome</keyword>
<gene>
    <name evidence="2" type="ORF">BLNAU_8609</name>
</gene>
<dbReference type="SUPFAM" id="SSF51126">
    <property type="entry name" value="Pectin lyase-like"/>
    <property type="match status" value="1"/>
</dbReference>
<dbReference type="InterPro" id="IPR019793">
    <property type="entry name" value="Peroxidases_heam-ligand_BS"/>
</dbReference>
<accession>A0ABQ9XY18</accession>
<organism evidence="2 3">
    <name type="scientific">Blattamonas nauphoetae</name>
    <dbReference type="NCBI Taxonomy" id="2049346"/>
    <lineage>
        <taxon>Eukaryota</taxon>
        <taxon>Metamonada</taxon>
        <taxon>Preaxostyla</taxon>
        <taxon>Oxymonadida</taxon>
        <taxon>Blattamonas</taxon>
    </lineage>
</organism>